<protein>
    <submittedName>
        <fullName evidence="11">Uronyl 2-sulfotransferase</fullName>
    </submittedName>
</protein>
<evidence type="ECO:0000256" key="4">
    <source>
        <dbReference type="ARBA" id="ARBA00022692"/>
    </source>
</evidence>
<dbReference type="InterPro" id="IPR005331">
    <property type="entry name" value="Sulfotransferase"/>
</dbReference>
<dbReference type="Gene3D" id="3.40.50.300">
    <property type="entry name" value="P-loop containing nucleotide triphosphate hydrolases"/>
    <property type="match status" value="1"/>
</dbReference>
<dbReference type="PANTHER" id="PTHR12129:SF15">
    <property type="entry name" value="URONYL 2-SULFOTRANSFERASE"/>
    <property type="match status" value="1"/>
</dbReference>
<proteinExistence type="inferred from homology"/>
<evidence type="ECO:0000256" key="8">
    <source>
        <dbReference type="ARBA" id="ARBA00023136"/>
    </source>
</evidence>
<evidence type="ECO:0000256" key="6">
    <source>
        <dbReference type="ARBA" id="ARBA00022989"/>
    </source>
</evidence>
<reference evidence="11" key="1">
    <citation type="submission" date="2021-10" db="EMBL/GenBank/DDBJ databases">
        <title>Tropical sea cucumber genome reveals ecological adaptation and Cuvierian tubules defense mechanism.</title>
        <authorList>
            <person name="Chen T."/>
        </authorList>
    </citation>
    <scope>NUCLEOTIDE SEQUENCE</scope>
    <source>
        <strain evidence="11">Nanhai2018</strain>
        <tissue evidence="11">Muscle</tissue>
    </source>
</reference>
<dbReference type="GO" id="GO:0000139">
    <property type="term" value="C:Golgi membrane"/>
    <property type="evidence" value="ECO:0007669"/>
    <property type="project" value="UniProtKB-SubCell"/>
</dbReference>
<keyword evidence="5" id="KW-0735">Signal-anchor</keyword>
<keyword evidence="3" id="KW-0808">Transferase</keyword>
<keyword evidence="6 10" id="KW-1133">Transmembrane helix</keyword>
<accession>A0A9Q0YR13</accession>
<comment type="similarity">
    <text evidence="2">Belongs to the sulfotransferase 3 family.</text>
</comment>
<evidence type="ECO:0000313" key="12">
    <source>
        <dbReference type="Proteomes" id="UP001152320"/>
    </source>
</evidence>
<comment type="subcellular location">
    <subcellularLocation>
        <location evidence="1">Golgi apparatus membrane</location>
        <topology evidence="1">Single-pass type II membrane protein</topology>
    </subcellularLocation>
</comment>
<dbReference type="SUPFAM" id="SSF52540">
    <property type="entry name" value="P-loop containing nucleoside triphosphate hydrolases"/>
    <property type="match status" value="1"/>
</dbReference>
<sequence length="336" mass="39444">MTKSKHRYWTLVFMVPTVLLIVVAWNSQWVETYVCTTSGQCNKHKDIYFRRLHHWKEIYFSNTEHSPSKSLSSSFGHVRNETDLIIVFFAVPKTGSRSVSNPFNMLYTSTDRMYQIVPAEDRVSSESLTSYLTKMPPATFVRGHFPIVNLPRNYVPISVLRDPLERFISEFNFVKHGDGQIGTERIKIHDQPEFELSIDECVRRKGLFCSRESVATYTLKFFCGYDPKCAVANEWTYKQAVDNVEDKFLMVGITEDLNSTMELIEILLPNMSKGVVSIYHEKQKLKRGTYITHRTENPSPRIRARLRKMMYWEYKFYHHVKMKFSSLKKQFGLPER</sequence>
<evidence type="ECO:0000256" key="3">
    <source>
        <dbReference type="ARBA" id="ARBA00022679"/>
    </source>
</evidence>
<organism evidence="11 12">
    <name type="scientific">Holothuria leucospilota</name>
    <name type="common">Black long sea cucumber</name>
    <name type="synonym">Mertensiothuria leucospilota</name>
    <dbReference type="NCBI Taxonomy" id="206669"/>
    <lineage>
        <taxon>Eukaryota</taxon>
        <taxon>Metazoa</taxon>
        <taxon>Echinodermata</taxon>
        <taxon>Eleutherozoa</taxon>
        <taxon>Echinozoa</taxon>
        <taxon>Holothuroidea</taxon>
        <taxon>Aspidochirotacea</taxon>
        <taxon>Aspidochirotida</taxon>
        <taxon>Holothuriidae</taxon>
        <taxon>Holothuria</taxon>
    </lineage>
</organism>
<keyword evidence="8 10" id="KW-0472">Membrane</keyword>
<keyword evidence="4 10" id="KW-0812">Transmembrane</keyword>
<evidence type="ECO:0000256" key="9">
    <source>
        <dbReference type="ARBA" id="ARBA00023180"/>
    </source>
</evidence>
<dbReference type="InterPro" id="IPR027417">
    <property type="entry name" value="P-loop_NTPase"/>
</dbReference>
<dbReference type="GO" id="GO:0008146">
    <property type="term" value="F:sulfotransferase activity"/>
    <property type="evidence" value="ECO:0007669"/>
    <property type="project" value="InterPro"/>
</dbReference>
<gene>
    <name evidence="11" type="ORF">HOLleu_34730</name>
</gene>
<dbReference type="Pfam" id="PF03567">
    <property type="entry name" value="Sulfotransfer_2"/>
    <property type="match status" value="1"/>
</dbReference>
<evidence type="ECO:0000313" key="11">
    <source>
        <dbReference type="EMBL" id="KAJ8024732.1"/>
    </source>
</evidence>
<feature type="transmembrane region" description="Helical" evidence="10">
    <location>
        <begin position="7"/>
        <end position="25"/>
    </location>
</feature>
<dbReference type="InterPro" id="IPR007734">
    <property type="entry name" value="Heparan_SO4_2-O-STrfase"/>
</dbReference>
<dbReference type="PANTHER" id="PTHR12129">
    <property type="entry name" value="HEPARAN SULFATE 2-O-SULFOTRANSFERASE"/>
    <property type="match status" value="1"/>
</dbReference>
<evidence type="ECO:0000256" key="7">
    <source>
        <dbReference type="ARBA" id="ARBA00023034"/>
    </source>
</evidence>
<dbReference type="EMBL" id="JAIZAY010000018">
    <property type="protein sequence ID" value="KAJ8024732.1"/>
    <property type="molecule type" value="Genomic_DNA"/>
</dbReference>
<evidence type="ECO:0000256" key="10">
    <source>
        <dbReference type="SAM" id="Phobius"/>
    </source>
</evidence>
<evidence type="ECO:0000256" key="2">
    <source>
        <dbReference type="ARBA" id="ARBA00010569"/>
    </source>
</evidence>
<keyword evidence="12" id="KW-1185">Reference proteome</keyword>
<evidence type="ECO:0000256" key="5">
    <source>
        <dbReference type="ARBA" id="ARBA00022968"/>
    </source>
</evidence>
<name>A0A9Q0YR13_HOLLE</name>
<dbReference type="AlphaFoldDB" id="A0A9Q0YR13"/>
<keyword evidence="9" id="KW-0325">Glycoprotein</keyword>
<keyword evidence="7" id="KW-0333">Golgi apparatus</keyword>
<dbReference type="OrthoDB" id="10019582at2759"/>
<comment type="caution">
    <text evidence="11">The sequence shown here is derived from an EMBL/GenBank/DDBJ whole genome shotgun (WGS) entry which is preliminary data.</text>
</comment>
<evidence type="ECO:0000256" key="1">
    <source>
        <dbReference type="ARBA" id="ARBA00004323"/>
    </source>
</evidence>
<dbReference type="Proteomes" id="UP001152320">
    <property type="component" value="Chromosome 18"/>
</dbReference>